<dbReference type="SUPFAM" id="SSF46689">
    <property type="entry name" value="Homeodomain-like"/>
    <property type="match status" value="1"/>
</dbReference>
<evidence type="ECO:0000256" key="1">
    <source>
        <dbReference type="ARBA" id="ARBA00023125"/>
    </source>
</evidence>
<keyword evidence="1 2" id="KW-0238">DNA-binding</keyword>
<organism evidence="4 5">
    <name type="scientific">Acinetobacter albensis</name>
    <dbReference type="NCBI Taxonomy" id="1673609"/>
    <lineage>
        <taxon>Bacteria</taxon>
        <taxon>Pseudomonadati</taxon>
        <taxon>Pseudomonadota</taxon>
        <taxon>Gammaproteobacteria</taxon>
        <taxon>Moraxellales</taxon>
        <taxon>Moraxellaceae</taxon>
        <taxon>Acinetobacter</taxon>
    </lineage>
</organism>
<protein>
    <submittedName>
        <fullName evidence="4">Transcriptional regulator, TetR family</fullName>
    </submittedName>
</protein>
<dbReference type="InterPro" id="IPR050624">
    <property type="entry name" value="HTH-type_Tx_Regulator"/>
</dbReference>
<dbReference type="PANTHER" id="PTHR43479:SF11">
    <property type="entry name" value="ACREF_ENVCD OPERON REPRESSOR-RELATED"/>
    <property type="match status" value="1"/>
</dbReference>
<dbReference type="RefSeq" id="WP_092718427.1">
    <property type="nucleotide sequence ID" value="NZ_FMBK01000003.1"/>
</dbReference>
<sequence>MKIAAAQVRRKPRQSRAKVTQEALIDTFVQLLAQQSAETITIRAITEVAGVGLGTFYEYFAKKQDLIALTIHQHVKQNAITLKTYAQSRIELSIDEELSLYLSHLIHFQITNIQQQSRIWSQLFCLERQISTPEAYQNHYKLMLDLWNGLLTPFMANLNIRQRFALNLHRIIYGFISQTLLLHPDFNAWDTLEQDILSSIQGLIAELECSISTL</sequence>
<evidence type="ECO:0000313" key="5">
    <source>
        <dbReference type="Proteomes" id="UP000243661"/>
    </source>
</evidence>
<dbReference type="Proteomes" id="UP000243661">
    <property type="component" value="Unassembled WGS sequence"/>
</dbReference>
<feature type="DNA-binding region" description="H-T-H motif" evidence="2">
    <location>
        <begin position="41"/>
        <end position="60"/>
    </location>
</feature>
<dbReference type="EMBL" id="FMBK01000003">
    <property type="protein sequence ID" value="SCC71342.1"/>
    <property type="molecule type" value="Genomic_DNA"/>
</dbReference>
<dbReference type="PROSITE" id="PS50977">
    <property type="entry name" value="HTH_TETR_2"/>
    <property type="match status" value="1"/>
</dbReference>
<evidence type="ECO:0000256" key="2">
    <source>
        <dbReference type="PROSITE-ProRule" id="PRU00335"/>
    </source>
</evidence>
<gene>
    <name evidence="4" type="ORF">GA0116959_103192</name>
</gene>
<dbReference type="Gene3D" id="1.10.357.10">
    <property type="entry name" value="Tetracycline Repressor, domain 2"/>
    <property type="match status" value="1"/>
</dbReference>
<dbReference type="PANTHER" id="PTHR43479">
    <property type="entry name" value="ACREF/ENVCD OPERON REPRESSOR-RELATED"/>
    <property type="match status" value="1"/>
</dbReference>
<dbReference type="InterPro" id="IPR001647">
    <property type="entry name" value="HTH_TetR"/>
</dbReference>
<dbReference type="AlphaFoldDB" id="A0A1C4GT46"/>
<name>A0A1C4GT46_9GAMM</name>
<evidence type="ECO:0000313" key="4">
    <source>
        <dbReference type="EMBL" id="SCC71342.1"/>
    </source>
</evidence>
<accession>A0A1C4GT46</accession>
<feature type="domain" description="HTH tetR-type" evidence="3">
    <location>
        <begin position="18"/>
        <end position="78"/>
    </location>
</feature>
<proteinExistence type="predicted"/>
<reference evidence="4 5" key="1">
    <citation type="submission" date="2016-08" db="EMBL/GenBank/DDBJ databases">
        <authorList>
            <person name="Seilhamer J.J."/>
        </authorList>
    </citation>
    <scope>NUCLEOTIDE SEQUENCE [LARGE SCALE GENOMIC DNA]</scope>
    <source>
        <strain evidence="4 5">ANC 4874</strain>
    </source>
</reference>
<dbReference type="GO" id="GO:0003677">
    <property type="term" value="F:DNA binding"/>
    <property type="evidence" value="ECO:0007669"/>
    <property type="project" value="UniProtKB-UniRule"/>
</dbReference>
<dbReference type="Pfam" id="PF00440">
    <property type="entry name" value="TetR_N"/>
    <property type="match status" value="1"/>
</dbReference>
<dbReference type="InterPro" id="IPR009057">
    <property type="entry name" value="Homeodomain-like_sf"/>
</dbReference>
<dbReference type="OrthoDB" id="9816320at2"/>
<evidence type="ECO:0000259" key="3">
    <source>
        <dbReference type="PROSITE" id="PS50977"/>
    </source>
</evidence>